<dbReference type="Proteomes" id="UP000219374">
    <property type="component" value="Unassembled WGS sequence"/>
</dbReference>
<dbReference type="EMBL" id="OCND01000012">
    <property type="protein sequence ID" value="SOD57247.1"/>
    <property type="molecule type" value="Genomic_DNA"/>
</dbReference>
<accession>A0A286DEU2</accession>
<organism evidence="1 2">
    <name type="scientific">Pseudoxanthomonas wuyuanensis</name>
    <dbReference type="NCBI Taxonomy" id="1073196"/>
    <lineage>
        <taxon>Bacteria</taxon>
        <taxon>Pseudomonadati</taxon>
        <taxon>Pseudomonadota</taxon>
        <taxon>Gammaproteobacteria</taxon>
        <taxon>Lysobacterales</taxon>
        <taxon>Lysobacteraceae</taxon>
        <taxon>Pseudoxanthomonas</taxon>
    </lineage>
</organism>
<sequence length="318" mass="36697">MTATKLLSEHASLALRLSRSRDKLDQLSEKLAHHRHVEAFDGAIFAAGSYGRLEAGTNSDLDVFAIGRSESCTPLSNVRILGAIADINDQLSLPPFDESMRFFKVYTEGDLVSNLGKPKDDTENSFTARMLLMLEGRAIFGQSKHEELVDKVVQNYFRDNKGKKNYRPLFLLNDLLRYWRTLCLNYEDTRSDPNRKWRKKNLNLRFSRLSTVFSTVALLLQLRPSSAEQFLPYVKMTPFERLASSLDATSCQGMHGEFSELLNDYEWFLELKDSRGDDFELAKDLMDQARVRADKVANFYQKLFRRSEFEELSRYLVI</sequence>
<evidence type="ECO:0000313" key="2">
    <source>
        <dbReference type="Proteomes" id="UP000219374"/>
    </source>
</evidence>
<proteinExistence type="predicted"/>
<dbReference type="AlphaFoldDB" id="A0A286DEU2"/>
<name>A0A286DEU2_9GAMM</name>
<dbReference type="OrthoDB" id="272882at2"/>
<protein>
    <recommendedName>
        <fullName evidence="3">Nucleotidyltransferase domain-containing protein</fullName>
    </recommendedName>
</protein>
<reference evidence="1 2" key="1">
    <citation type="submission" date="2017-09" db="EMBL/GenBank/DDBJ databases">
        <authorList>
            <person name="Ehlers B."/>
            <person name="Leendertz F.H."/>
        </authorList>
    </citation>
    <scope>NUCLEOTIDE SEQUENCE [LARGE SCALE GENOMIC DNA]</scope>
    <source>
        <strain evidence="1 2">CGMCC 1.10978</strain>
    </source>
</reference>
<gene>
    <name evidence="1" type="ORF">SAMN06296416_11294</name>
</gene>
<evidence type="ECO:0008006" key="3">
    <source>
        <dbReference type="Google" id="ProtNLM"/>
    </source>
</evidence>
<evidence type="ECO:0000313" key="1">
    <source>
        <dbReference type="EMBL" id="SOD57247.1"/>
    </source>
</evidence>
<dbReference type="RefSeq" id="WP_141400862.1">
    <property type="nucleotide sequence ID" value="NZ_OCND01000012.1"/>
</dbReference>
<keyword evidence="2" id="KW-1185">Reference proteome</keyword>